<dbReference type="FunCoup" id="Q19890">
    <property type="interactions" value="23"/>
</dbReference>
<dbReference type="SMR" id="Q19890"/>
<dbReference type="InterPro" id="IPR036291">
    <property type="entry name" value="NAD(P)-bd_dom_sf"/>
</dbReference>
<dbReference type="Proteomes" id="UP000001940">
    <property type="component" value="Chromosome V"/>
</dbReference>
<dbReference type="KEGG" id="cel:CELE_F28H7.2"/>
<keyword evidence="1" id="KW-0560">Oxidoreductase</keyword>
<evidence type="ECO:0000313" key="3">
    <source>
        <dbReference type="Proteomes" id="UP000001940"/>
    </source>
</evidence>
<dbReference type="AGR" id="WB:WBGene00009236"/>
<dbReference type="PhylomeDB" id="Q19890"/>
<dbReference type="OMA" id="AMCGRDE"/>
<sequence length="284" mass="29835">MSRFTDKVAIITGSSNGIGQATARLLASEGAKVTVTGRNAERLEETKNILLGAGVPEGNVLVVVGDITQESVQENLIKSTLDKFGKIDILVNNAGAGIPDAQGKSGVNQSIDTYHKTFELNVQSVIEMTQKARPHLAKTQGEIVNISSIGAGPAAQVASPYYSIAKAALDQYTRTAAIDLVPEGIRVNSVSPGAVSTGFSAVSRGLTEEKSKAFYDYLGAQRECIPRGFCAVPEDIAKVIAFLADRNASNYIIGQTIVADGGTSLILGAHAHGAKMMQAVFKEL</sequence>
<dbReference type="FunFam" id="3.40.50.720:FF:000084">
    <property type="entry name" value="Short-chain dehydrogenase reductase"/>
    <property type="match status" value="1"/>
</dbReference>
<dbReference type="GO" id="GO:0016491">
    <property type="term" value="F:oxidoreductase activity"/>
    <property type="evidence" value="ECO:0007669"/>
    <property type="project" value="UniProtKB-KW"/>
</dbReference>
<dbReference type="STRING" id="6239.F28H7.2.1"/>
<dbReference type="InterPro" id="IPR002347">
    <property type="entry name" value="SDR_fam"/>
</dbReference>
<dbReference type="PRINTS" id="PR00080">
    <property type="entry name" value="SDRFAMILY"/>
</dbReference>
<dbReference type="PROSITE" id="PS00061">
    <property type="entry name" value="ADH_SHORT"/>
    <property type="match status" value="1"/>
</dbReference>
<dbReference type="Bgee" id="WBGene00009236">
    <property type="expression patterns" value="Expressed in larva"/>
</dbReference>
<dbReference type="IntAct" id="Q19890">
    <property type="interactions" value="1"/>
</dbReference>
<protein>
    <submittedName>
        <fullName evidence="2">DeHydrogenases, Short chain</fullName>
    </submittedName>
</protein>
<dbReference type="PRINTS" id="PR00081">
    <property type="entry name" value="GDHRDH"/>
</dbReference>
<dbReference type="RefSeq" id="NP_505742.1">
    <property type="nucleotide sequence ID" value="NM_073341.1"/>
</dbReference>
<dbReference type="OrthoDB" id="47007at2759"/>
<dbReference type="eggNOG" id="KOG0725">
    <property type="taxonomic scope" value="Eukaryota"/>
</dbReference>
<evidence type="ECO:0000313" key="2">
    <source>
        <dbReference type="EMBL" id="CAA96635.1"/>
    </source>
</evidence>
<proteinExistence type="predicted"/>
<dbReference type="AlphaFoldDB" id="Q19890"/>
<evidence type="ECO:0000256" key="1">
    <source>
        <dbReference type="ARBA" id="ARBA00023002"/>
    </source>
</evidence>
<dbReference type="InParanoid" id="Q19890"/>
<dbReference type="WormBase" id="F28H7.2">
    <property type="protein sequence ID" value="CE05752"/>
    <property type="gene ID" value="WBGene00009236"/>
</dbReference>
<dbReference type="CTD" id="185096"/>
<dbReference type="PIR" id="T21524">
    <property type="entry name" value="T21524"/>
</dbReference>
<dbReference type="InterPro" id="IPR020904">
    <property type="entry name" value="Sc_DH/Rdtase_CS"/>
</dbReference>
<dbReference type="PaxDb" id="6239-F28H7.2"/>
<dbReference type="SUPFAM" id="SSF51735">
    <property type="entry name" value="NAD(P)-binding Rossmann-fold domains"/>
    <property type="match status" value="1"/>
</dbReference>
<evidence type="ECO:0000313" key="4">
    <source>
        <dbReference type="WormBase" id="F28H7.2"/>
    </source>
</evidence>
<accession>Q19890</accession>
<dbReference type="UCSC" id="F28H7.2">
    <property type="organism name" value="c. elegans"/>
</dbReference>
<dbReference type="HOGENOM" id="CLU_010194_1_0_1"/>
<reference evidence="2 3" key="1">
    <citation type="journal article" date="1998" name="Science">
        <title>Genome sequence of the nematode C. elegans: a platform for investigating biology.</title>
        <authorList>
            <consortium name="The C. elegans sequencing consortium"/>
            <person name="Sulson J.E."/>
            <person name="Waterston R."/>
        </authorList>
    </citation>
    <scope>NUCLEOTIDE SEQUENCE [LARGE SCALE GENOMIC DNA]</scope>
    <source>
        <strain evidence="2 3">Bristol N2</strain>
    </source>
</reference>
<dbReference type="Pfam" id="PF13561">
    <property type="entry name" value="adh_short_C2"/>
    <property type="match status" value="1"/>
</dbReference>
<name>Q19890_CAEEL</name>
<gene>
    <name evidence="2" type="ORF">CELE_F28H7.2</name>
    <name evidence="2 4" type="ORF">F28H7.2</name>
</gene>
<organism evidence="2 3">
    <name type="scientific">Caenorhabditis elegans</name>
    <dbReference type="NCBI Taxonomy" id="6239"/>
    <lineage>
        <taxon>Eukaryota</taxon>
        <taxon>Metazoa</taxon>
        <taxon>Ecdysozoa</taxon>
        <taxon>Nematoda</taxon>
        <taxon>Chromadorea</taxon>
        <taxon>Rhabditida</taxon>
        <taxon>Rhabditina</taxon>
        <taxon>Rhabditomorpha</taxon>
        <taxon>Rhabditoidea</taxon>
        <taxon>Rhabditidae</taxon>
        <taxon>Peloderinae</taxon>
        <taxon>Caenorhabditis</taxon>
    </lineage>
</organism>
<dbReference type="Gene3D" id="3.40.50.720">
    <property type="entry name" value="NAD(P)-binding Rossmann-like Domain"/>
    <property type="match status" value="1"/>
</dbReference>
<dbReference type="PANTHER" id="PTHR44115:SF4">
    <property type="entry name" value="OXIDOREDUCTASE"/>
    <property type="match status" value="1"/>
</dbReference>
<dbReference type="PANTHER" id="PTHR44115">
    <property type="entry name" value="PROTEIN CBG09704"/>
    <property type="match status" value="1"/>
</dbReference>
<keyword evidence="3" id="KW-1185">Reference proteome</keyword>
<dbReference type="EMBL" id="BX284605">
    <property type="protein sequence ID" value="CAA96635.1"/>
    <property type="molecule type" value="Genomic_DNA"/>
</dbReference>
<dbReference type="GeneID" id="185096"/>